<dbReference type="SMART" id="SM01080">
    <property type="entry name" value="CHASE2"/>
    <property type="match status" value="1"/>
</dbReference>
<feature type="transmembrane region" description="Helical" evidence="7">
    <location>
        <begin position="310"/>
        <end position="327"/>
    </location>
</feature>
<evidence type="ECO:0000313" key="11">
    <source>
        <dbReference type="Proteomes" id="UP000056453"/>
    </source>
</evidence>
<comment type="caution">
    <text evidence="10">The sequence shown here is derived from an EMBL/GenBank/DDBJ whole genome shotgun (WGS) entry which is preliminary data.</text>
</comment>
<dbReference type="InterPro" id="IPR036890">
    <property type="entry name" value="HATPase_C_sf"/>
</dbReference>
<dbReference type="RefSeq" id="WP_059956628.1">
    <property type="nucleotide sequence ID" value="NZ_LPBJ01000095.1"/>
</dbReference>
<dbReference type="PANTHER" id="PTHR43547:SF2">
    <property type="entry name" value="HYBRID SIGNAL TRANSDUCTION HISTIDINE KINASE C"/>
    <property type="match status" value="1"/>
</dbReference>
<dbReference type="Pfam" id="PF05226">
    <property type="entry name" value="CHASE2"/>
    <property type="match status" value="1"/>
</dbReference>
<dbReference type="Pfam" id="PF02518">
    <property type="entry name" value="HATPase_c"/>
    <property type="match status" value="1"/>
</dbReference>
<dbReference type="SMART" id="SM00387">
    <property type="entry name" value="HATPase_c"/>
    <property type="match status" value="1"/>
</dbReference>
<accession>A0AAW3MP96</accession>
<dbReference type="CDD" id="cd00075">
    <property type="entry name" value="HATPase"/>
    <property type="match status" value="1"/>
</dbReference>
<dbReference type="EC" id="2.7.13.3" evidence="3"/>
<keyword evidence="8" id="KW-0732">Signal</keyword>
<evidence type="ECO:0000256" key="4">
    <source>
        <dbReference type="ARBA" id="ARBA00022553"/>
    </source>
</evidence>
<evidence type="ECO:0000256" key="7">
    <source>
        <dbReference type="SAM" id="Phobius"/>
    </source>
</evidence>
<dbReference type="GO" id="GO:0005886">
    <property type="term" value="C:plasma membrane"/>
    <property type="evidence" value="ECO:0007669"/>
    <property type="project" value="UniProtKB-SubCell"/>
</dbReference>
<organism evidence="10 11">
    <name type="scientific">Burkholderia ubonensis</name>
    <dbReference type="NCBI Taxonomy" id="101571"/>
    <lineage>
        <taxon>Bacteria</taxon>
        <taxon>Pseudomonadati</taxon>
        <taxon>Pseudomonadota</taxon>
        <taxon>Betaproteobacteria</taxon>
        <taxon>Burkholderiales</taxon>
        <taxon>Burkholderiaceae</taxon>
        <taxon>Burkholderia</taxon>
        <taxon>Burkholderia cepacia complex</taxon>
    </lineage>
</organism>
<proteinExistence type="predicted"/>
<dbReference type="FunFam" id="3.30.565.10:FF:000006">
    <property type="entry name" value="Sensor histidine kinase WalK"/>
    <property type="match status" value="1"/>
</dbReference>
<name>A0AAW3MP96_9BURK</name>
<dbReference type="PROSITE" id="PS50109">
    <property type="entry name" value="HIS_KIN"/>
    <property type="match status" value="1"/>
</dbReference>
<dbReference type="Proteomes" id="UP000056453">
    <property type="component" value="Unassembled WGS sequence"/>
</dbReference>
<keyword evidence="4" id="KW-0597">Phosphoprotein</keyword>
<keyword evidence="7" id="KW-0812">Transmembrane</keyword>
<dbReference type="InterPro" id="IPR003661">
    <property type="entry name" value="HisK_dim/P_dom"/>
</dbReference>
<feature type="chain" id="PRO_5043867744" description="histidine kinase" evidence="8">
    <location>
        <begin position="25"/>
        <end position="765"/>
    </location>
</feature>
<reference evidence="10 11" key="1">
    <citation type="submission" date="2015-11" db="EMBL/GenBank/DDBJ databases">
        <title>Expanding the genomic diversity of Burkholderia species for the development of highly accurate diagnostics.</title>
        <authorList>
            <person name="Sahl J."/>
            <person name="Keim P."/>
            <person name="Wagner D."/>
        </authorList>
    </citation>
    <scope>NUCLEOTIDE SEQUENCE [LARGE SCALE GENOMIC DNA]</scope>
    <source>
        <strain evidence="10 11">MSMB1808WGS</strain>
    </source>
</reference>
<dbReference type="Gene3D" id="3.30.565.10">
    <property type="entry name" value="Histidine kinase-like ATPase, C-terminal domain"/>
    <property type="match status" value="1"/>
</dbReference>
<gene>
    <name evidence="10" type="ORF">WJ96_20425</name>
</gene>
<dbReference type="InterPro" id="IPR007890">
    <property type="entry name" value="CHASE2"/>
</dbReference>
<protein>
    <recommendedName>
        <fullName evidence="3">histidine kinase</fullName>
        <ecNumber evidence="3">2.7.13.3</ecNumber>
    </recommendedName>
</protein>
<dbReference type="SMART" id="SM00388">
    <property type="entry name" value="HisKA"/>
    <property type="match status" value="1"/>
</dbReference>
<dbReference type="Gene3D" id="1.10.287.130">
    <property type="match status" value="1"/>
</dbReference>
<evidence type="ECO:0000256" key="8">
    <source>
        <dbReference type="SAM" id="SignalP"/>
    </source>
</evidence>
<keyword evidence="11" id="KW-1185">Reference proteome</keyword>
<dbReference type="PIRSF" id="PIRSF037347">
    <property type="entry name" value="STHK_CHASE2_PAS_prd"/>
    <property type="match status" value="1"/>
</dbReference>
<comment type="subcellular location">
    <subcellularLocation>
        <location evidence="2">Cell inner membrane</location>
        <topology evidence="2">Multi-pass membrane protein</topology>
    </subcellularLocation>
</comment>
<dbReference type="InterPro" id="IPR003594">
    <property type="entry name" value="HATPase_dom"/>
</dbReference>
<dbReference type="PANTHER" id="PTHR43547">
    <property type="entry name" value="TWO-COMPONENT HISTIDINE KINASE"/>
    <property type="match status" value="1"/>
</dbReference>
<dbReference type="PRINTS" id="PR00344">
    <property type="entry name" value="BCTRLSENSOR"/>
</dbReference>
<dbReference type="InterPro" id="IPR004358">
    <property type="entry name" value="Sig_transdc_His_kin-like_C"/>
</dbReference>
<evidence type="ECO:0000256" key="3">
    <source>
        <dbReference type="ARBA" id="ARBA00012438"/>
    </source>
</evidence>
<feature type="signal peptide" evidence="8">
    <location>
        <begin position="1"/>
        <end position="24"/>
    </location>
</feature>
<dbReference type="InterPro" id="IPR017181">
    <property type="entry name" value="Sig_transdc_His_kin_CHASE2"/>
</dbReference>
<dbReference type="AlphaFoldDB" id="A0AAW3MP96"/>
<keyword evidence="7" id="KW-1133">Transmembrane helix</keyword>
<feature type="transmembrane region" description="Helical" evidence="7">
    <location>
        <begin position="333"/>
        <end position="353"/>
    </location>
</feature>
<evidence type="ECO:0000256" key="2">
    <source>
        <dbReference type="ARBA" id="ARBA00004429"/>
    </source>
</evidence>
<keyword evidence="5" id="KW-0808">Transferase</keyword>
<dbReference type="CDD" id="cd00082">
    <property type="entry name" value="HisKA"/>
    <property type="match status" value="1"/>
</dbReference>
<sequence length="765" mass="83161">MAGVVAVAALALVASLPVSRTAFGSFDKLYFDIVGALFPCHGPIRVAVISLDHKTLSELGTERVFQRETYAELVDKLESAASITFDMLFAVRSPPGLTFAHAIARNGRVILPLPSDEVGANGKLLLPTSHDLASCAVGLGHHEMTIGPYGAVTGIVPYLMADKQAYPHVALEAIRVAAGATRENDPQRFVCALAPTEHPSTAPITLMLSEQPRIEKYSFVDVLKGRVPPSTFAGKLVFVGHSVFDEGEYRLSSLSAKRVPIAWLDAIITQALLDGDRVDKWPGWLISGIYVALALAMLAICRLMSGPRRYWWVLGWGGGVLLMSGALLAAFRIWVPVGALVTCGLVVYSVFAWRRLSKTMQFLGLELAELRRLSHAVVVRAPASSNAADTADALEHAASVEHDYVQTAMHQIRSWHASYVSTINLLPYPIFLERRGRIELSNDKAMNLLDAGARFRVGVEQADDETVPFSAAVVQQVAIEHREEAELGGVEIQLNGASHMLLVVTFAQDAEADSDSRLICLVDISGVKEIVTHDRQVLRHMAHDIRNPLTTILAMLEGERVKEMEGSDGRVEAFVDELRRLVNYSLDVAQDFLQLSRAEHLNAEDFAPVPLADLVYETVDHFIARAEQQSIALVGADLSGDEVFVLASRDLLMRALANLIDNAIKYSPPRSTIRVTVERDPQMAGRVALGVTDDGCGIPDEALPRLFEPFFQVDGNGSAARGVGLGLPFVKTVVERHGGVIEVESRVGNGSTFRMVLPIAEVELG</sequence>
<evidence type="ECO:0000256" key="1">
    <source>
        <dbReference type="ARBA" id="ARBA00000085"/>
    </source>
</evidence>
<evidence type="ECO:0000256" key="5">
    <source>
        <dbReference type="ARBA" id="ARBA00022679"/>
    </source>
</evidence>
<dbReference type="GO" id="GO:0000155">
    <property type="term" value="F:phosphorelay sensor kinase activity"/>
    <property type="evidence" value="ECO:0007669"/>
    <property type="project" value="InterPro"/>
</dbReference>
<dbReference type="SUPFAM" id="SSF47384">
    <property type="entry name" value="Homodimeric domain of signal transducing histidine kinase"/>
    <property type="match status" value="1"/>
</dbReference>
<dbReference type="SUPFAM" id="SSF55874">
    <property type="entry name" value="ATPase domain of HSP90 chaperone/DNA topoisomerase II/histidine kinase"/>
    <property type="match status" value="1"/>
</dbReference>
<dbReference type="InterPro" id="IPR036097">
    <property type="entry name" value="HisK_dim/P_sf"/>
</dbReference>
<comment type="catalytic activity">
    <reaction evidence="1">
        <text>ATP + protein L-histidine = ADP + protein N-phospho-L-histidine.</text>
        <dbReference type="EC" id="2.7.13.3"/>
    </reaction>
</comment>
<keyword evidence="7" id="KW-0472">Membrane</keyword>
<evidence type="ECO:0000256" key="6">
    <source>
        <dbReference type="ARBA" id="ARBA00022777"/>
    </source>
</evidence>
<feature type="transmembrane region" description="Helical" evidence="7">
    <location>
        <begin position="281"/>
        <end position="303"/>
    </location>
</feature>
<evidence type="ECO:0000313" key="10">
    <source>
        <dbReference type="EMBL" id="KVP89362.1"/>
    </source>
</evidence>
<evidence type="ECO:0000259" key="9">
    <source>
        <dbReference type="PROSITE" id="PS50109"/>
    </source>
</evidence>
<feature type="domain" description="Histidine kinase" evidence="9">
    <location>
        <begin position="540"/>
        <end position="761"/>
    </location>
</feature>
<dbReference type="Pfam" id="PF00512">
    <property type="entry name" value="HisKA"/>
    <property type="match status" value="1"/>
</dbReference>
<dbReference type="InterPro" id="IPR005467">
    <property type="entry name" value="His_kinase_dom"/>
</dbReference>
<dbReference type="EMBL" id="LPBJ01000095">
    <property type="protein sequence ID" value="KVP89362.1"/>
    <property type="molecule type" value="Genomic_DNA"/>
</dbReference>
<keyword evidence="6" id="KW-0418">Kinase</keyword>